<protein>
    <submittedName>
        <fullName evidence="1">Retrovirus polyprotein</fullName>
    </submittedName>
</protein>
<dbReference type="InterPro" id="IPR021109">
    <property type="entry name" value="Peptidase_aspartic_dom_sf"/>
</dbReference>
<dbReference type="EMBL" id="JAPVEB010000007">
    <property type="protein sequence ID" value="KAJ5260703.1"/>
    <property type="molecule type" value="Genomic_DNA"/>
</dbReference>
<gene>
    <name evidence="1" type="ORF">N7505_009053</name>
</gene>
<dbReference type="Pfam" id="PF08284">
    <property type="entry name" value="RVP_2"/>
    <property type="match status" value="1"/>
</dbReference>
<comment type="caution">
    <text evidence="1">The sequence shown here is derived from an EMBL/GenBank/DDBJ whole genome shotgun (WGS) entry which is preliminary data.</text>
</comment>
<dbReference type="Proteomes" id="UP001220256">
    <property type="component" value="Unassembled WGS sequence"/>
</dbReference>
<accession>A0ABQ8WAC3</accession>
<reference evidence="1 2" key="1">
    <citation type="journal article" date="2023" name="IMA Fungus">
        <title>Comparative genomic study of the Penicillium genus elucidates a diverse pangenome and 15 lateral gene transfer events.</title>
        <authorList>
            <person name="Petersen C."/>
            <person name="Sorensen T."/>
            <person name="Nielsen M.R."/>
            <person name="Sondergaard T.E."/>
            <person name="Sorensen J.L."/>
            <person name="Fitzpatrick D.A."/>
            <person name="Frisvad J.C."/>
            <person name="Nielsen K.L."/>
        </authorList>
    </citation>
    <scope>NUCLEOTIDE SEQUENCE [LARGE SCALE GENOMIC DNA]</scope>
    <source>
        <strain evidence="1 2">IBT 3361</strain>
    </source>
</reference>
<dbReference type="Gene3D" id="2.40.70.10">
    <property type="entry name" value="Acid Proteases"/>
    <property type="match status" value="1"/>
</dbReference>
<name>A0ABQ8WAC3_PENCH</name>
<organism evidence="1 2">
    <name type="scientific">Penicillium chrysogenum</name>
    <name type="common">Penicillium notatum</name>
    <dbReference type="NCBI Taxonomy" id="5076"/>
    <lineage>
        <taxon>Eukaryota</taxon>
        <taxon>Fungi</taxon>
        <taxon>Dikarya</taxon>
        <taxon>Ascomycota</taxon>
        <taxon>Pezizomycotina</taxon>
        <taxon>Eurotiomycetes</taxon>
        <taxon>Eurotiomycetidae</taxon>
        <taxon>Eurotiales</taxon>
        <taxon>Aspergillaceae</taxon>
        <taxon>Penicillium</taxon>
        <taxon>Penicillium chrysogenum species complex</taxon>
    </lineage>
</organism>
<sequence length="165" mass="19547">MHNRRSFSILALGDTGVDSYVFINSSMVIILGKRFGLRVERLGCECLVRGFNGKLAELIRHMAFLTICIDRRIQRQIPILIVDLGRYDIILGRMWFAEHNVLLDCRRHRMIWPDERTLFDEVANDIYQKDADRRDRLFELIETSTEVQKPKKDIYPHARERQYGH</sequence>
<evidence type="ECO:0000313" key="1">
    <source>
        <dbReference type="EMBL" id="KAJ5260703.1"/>
    </source>
</evidence>
<keyword evidence="2" id="KW-1185">Reference proteome</keyword>
<evidence type="ECO:0000313" key="2">
    <source>
        <dbReference type="Proteomes" id="UP001220256"/>
    </source>
</evidence>
<proteinExistence type="predicted"/>